<dbReference type="AlphaFoldDB" id="A0A067QNP9"/>
<protein>
    <recommendedName>
        <fullName evidence="3">CxC2-like cysteine cluster KDZ transposase-associated domain-containing protein</fullName>
    </recommendedName>
</protein>
<sequence>MPLGFSTFQYVILCTIHLHPIDSYTTLQDCLQSFMLMVRQFHHCLMAKRAGRGHDLGGIQATVPGGLAVPCRACPWPGVNLPEGFDQVPTNDAWIYCLFTHMDCNFHMSNQTRPNQDQEFALSEGLTYFVEKGPFNDHIRNNVNKEDVKGCVGFAALVNTNNRQAKGLLVTGLCGMSCRHELWFELGLCNLQKGERYCNVDFVYFSNLQKVEGVKVVSSYDIACEWHKNLWKRMDTLPPEYHLKIPKLSVTFLVNKFHLVGHARHCQAPFSFNFQQGIGHSNREGPKRMWAVINGAGLSTKQMGSGTRQDSLTDFCGFMNWLKTIGVGKWSSLFWQSIN</sequence>
<dbReference type="InParanoid" id="A0A067QNP9"/>
<name>A0A067QNP9_9AGAM</name>
<dbReference type="Pfam" id="PF18758">
    <property type="entry name" value="KDZ"/>
    <property type="match status" value="1"/>
</dbReference>
<gene>
    <name evidence="1" type="ORF">JAAARDRAFT_117228</name>
</gene>
<evidence type="ECO:0000313" key="1">
    <source>
        <dbReference type="EMBL" id="KDQ65192.1"/>
    </source>
</evidence>
<dbReference type="STRING" id="933084.A0A067QNP9"/>
<dbReference type="InterPro" id="IPR040521">
    <property type="entry name" value="KDZ"/>
</dbReference>
<keyword evidence="2" id="KW-1185">Reference proteome</keyword>
<dbReference type="EMBL" id="KL197709">
    <property type="protein sequence ID" value="KDQ65192.1"/>
    <property type="molecule type" value="Genomic_DNA"/>
</dbReference>
<evidence type="ECO:0000313" key="2">
    <source>
        <dbReference type="Proteomes" id="UP000027265"/>
    </source>
</evidence>
<evidence type="ECO:0008006" key="3">
    <source>
        <dbReference type="Google" id="ProtNLM"/>
    </source>
</evidence>
<dbReference type="HOGENOM" id="CLU_003703_5_0_1"/>
<accession>A0A067QNP9</accession>
<dbReference type="OrthoDB" id="3235114at2759"/>
<dbReference type="Proteomes" id="UP000027265">
    <property type="component" value="Unassembled WGS sequence"/>
</dbReference>
<proteinExistence type="predicted"/>
<reference evidence="2" key="1">
    <citation type="journal article" date="2014" name="Proc. Natl. Acad. Sci. U.S.A.">
        <title>Extensive sampling of basidiomycete genomes demonstrates inadequacy of the white-rot/brown-rot paradigm for wood decay fungi.</title>
        <authorList>
            <person name="Riley R."/>
            <person name="Salamov A.A."/>
            <person name="Brown D.W."/>
            <person name="Nagy L.G."/>
            <person name="Floudas D."/>
            <person name="Held B.W."/>
            <person name="Levasseur A."/>
            <person name="Lombard V."/>
            <person name="Morin E."/>
            <person name="Otillar R."/>
            <person name="Lindquist E.A."/>
            <person name="Sun H."/>
            <person name="LaButti K.M."/>
            <person name="Schmutz J."/>
            <person name="Jabbour D."/>
            <person name="Luo H."/>
            <person name="Baker S.E."/>
            <person name="Pisabarro A.G."/>
            <person name="Walton J.D."/>
            <person name="Blanchette R.A."/>
            <person name="Henrissat B."/>
            <person name="Martin F."/>
            <person name="Cullen D."/>
            <person name="Hibbett D.S."/>
            <person name="Grigoriev I.V."/>
        </authorList>
    </citation>
    <scope>NUCLEOTIDE SEQUENCE [LARGE SCALE GENOMIC DNA]</scope>
    <source>
        <strain evidence="2">MUCL 33604</strain>
    </source>
</reference>
<organism evidence="1 2">
    <name type="scientific">Jaapia argillacea MUCL 33604</name>
    <dbReference type="NCBI Taxonomy" id="933084"/>
    <lineage>
        <taxon>Eukaryota</taxon>
        <taxon>Fungi</taxon>
        <taxon>Dikarya</taxon>
        <taxon>Basidiomycota</taxon>
        <taxon>Agaricomycotina</taxon>
        <taxon>Agaricomycetes</taxon>
        <taxon>Agaricomycetidae</taxon>
        <taxon>Jaapiales</taxon>
        <taxon>Jaapiaceae</taxon>
        <taxon>Jaapia</taxon>
    </lineage>
</organism>